<reference evidence="1 2" key="1">
    <citation type="submission" date="2023-01" db="EMBL/GenBank/DDBJ databases">
        <title>Analysis of 21 Apiospora genomes using comparative genomics revels a genus with tremendous synthesis potential of carbohydrate active enzymes and secondary metabolites.</title>
        <authorList>
            <person name="Sorensen T."/>
        </authorList>
    </citation>
    <scope>NUCLEOTIDE SEQUENCE [LARGE SCALE GENOMIC DNA]</scope>
    <source>
        <strain evidence="1 2">CBS 117206</strain>
    </source>
</reference>
<name>A0AAW0QJU2_9PEZI</name>
<sequence>MGAHPPSETSRAADRVLHYLLEGYRLYLAADDRSFWRRPACSGRGVANVSSAARDPDLYPNAAALDLDRSLDVYVAVGVEGRLLELLGAPKILAVLLELASYSGWEVISHGHGVPRRTNIPRRLWGITDAEGPPDGLGHAGLAEADWDFVERLQGVEDDSWTTVSVGCDERGSEDVVETGGSISQSEATVYVIGEGGQLSSIPDSLKVAWNYDISK</sequence>
<protein>
    <submittedName>
        <fullName evidence="1">BcppoA90</fullName>
    </submittedName>
</protein>
<proteinExistence type="predicted"/>
<accession>A0AAW0QJU2</accession>
<organism evidence="1 2">
    <name type="scientific">Apiospora kogelbergensis</name>
    <dbReference type="NCBI Taxonomy" id="1337665"/>
    <lineage>
        <taxon>Eukaryota</taxon>
        <taxon>Fungi</taxon>
        <taxon>Dikarya</taxon>
        <taxon>Ascomycota</taxon>
        <taxon>Pezizomycotina</taxon>
        <taxon>Sordariomycetes</taxon>
        <taxon>Xylariomycetidae</taxon>
        <taxon>Amphisphaeriales</taxon>
        <taxon>Apiosporaceae</taxon>
        <taxon>Apiospora</taxon>
    </lineage>
</organism>
<dbReference type="Proteomes" id="UP001392437">
    <property type="component" value="Unassembled WGS sequence"/>
</dbReference>
<evidence type="ECO:0000313" key="1">
    <source>
        <dbReference type="EMBL" id="KAK8101966.1"/>
    </source>
</evidence>
<keyword evidence="2" id="KW-1185">Reference proteome</keyword>
<evidence type="ECO:0000313" key="2">
    <source>
        <dbReference type="Proteomes" id="UP001392437"/>
    </source>
</evidence>
<gene>
    <name evidence="1" type="ORF">PG999_012340</name>
</gene>
<dbReference type="AlphaFoldDB" id="A0AAW0QJU2"/>
<dbReference type="EMBL" id="JAQQWP010000009">
    <property type="protein sequence ID" value="KAK8101966.1"/>
    <property type="molecule type" value="Genomic_DNA"/>
</dbReference>
<comment type="caution">
    <text evidence="1">The sequence shown here is derived from an EMBL/GenBank/DDBJ whole genome shotgun (WGS) entry which is preliminary data.</text>
</comment>